<comment type="caution">
    <text evidence="1">The sequence shown here is derived from an EMBL/GenBank/DDBJ whole genome shotgun (WGS) entry which is preliminary data.</text>
</comment>
<evidence type="ECO:0000313" key="2">
    <source>
        <dbReference type="Proteomes" id="UP001289374"/>
    </source>
</evidence>
<reference evidence="1" key="2">
    <citation type="journal article" date="2024" name="Plant">
        <title>Genomic evolution and insights into agronomic trait innovations of Sesamum species.</title>
        <authorList>
            <person name="Miao H."/>
            <person name="Wang L."/>
            <person name="Qu L."/>
            <person name="Liu H."/>
            <person name="Sun Y."/>
            <person name="Le M."/>
            <person name="Wang Q."/>
            <person name="Wei S."/>
            <person name="Zheng Y."/>
            <person name="Lin W."/>
            <person name="Duan Y."/>
            <person name="Cao H."/>
            <person name="Xiong S."/>
            <person name="Wang X."/>
            <person name="Wei L."/>
            <person name="Li C."/>
            <person name="Ma Q."/>
            <person name="Ju M."/>
            <person name="Zhao R."/>
            <person name="Li G."/>
            <person name="Mu C."/>
            <person name="Tian Q."/>
            <person name="Mei H."/>
            <person name="Zhang T."/>
            <person name="Gao T."/>
            <person name="Zhang H."/>
        </authorList>
    </citation>
    <scope>NUCLEOTIDE SEQUENCE</scope>
    <source>
        <strain evidence="1">K16</strain>
    </source>
</reference>
<evidence type="ECO:0008006" key="3">
    <source>
        <dbReference type="Google" id="ProtNLM"/>
    </source>
</evidence>
<keyword evidence="2" id="KW-1185">Reference proteome</keyword>
<proteinExistence type="predicted"/>
<accession>A0AAE2BSE5</accession>
<sequence>MITTTIHERLATLSPVRAATPSEVVAPEEAYPIQSVHAFNNVEGVNALLPPQTGDVPPQWLARLECLQKGLKNVHTQVMGAPSKEKQGIPFTKGVMADELLINCRTPAIIEYNGTIDPQEHLSHFENAPLLDKYTDGIKCRVFVINFAGEAQQWFNQLPSAAIGNFQEFRSLFCISFPVIRDTERLN</sequence>
<gene>
    <name evidence="1" type="ORF">Sango_1741100</name>
</gene>
<evidence type="ECO:0000313" key="1">
    <source>
        <dbReference type="EMBL" id="KAK4395868.1"/>
    </source>
</evidence>
<dbReference type="AlphaFoldDB" id="A0AAE2BSE5"/>
<reference evidence="1" key="1">
    <citation type="submission" date="2020-06" db="EMBL/GenBank/DDBJ databases">
        <authorList>
            <person name="Li T."/>
            <person name="Hu X."/>
            <person name="Zhang T."/>
            <person name="Song X."/>
            <person name="Zhang H."/>
            <person name="Dai N."/>
            <person name="Sheng W."/>
            <person name="Hou X."/>
            <person name="Wei L."/>
        </authorList>
    </citation>
    <scope>NUCLEOTIDE SEQUENCE</scope>
    <source>
        <strain evidence="1">K16</strain>
        <tissue evidence="1">Leaf</tissue>
    </source>
</reference>
<organism evidence="1 2">
    <name type="scientific">Sesamum angolense</name>
    <dbReference type="NCBI Taxonomy" id="2727404"/>
    <lineage>
        <taxon>Eukaryota</taxon>
        <taxon>Viridiplantae</taxon>
        <taxon>Streptophyta</taxon>
        <taxon>Embryophyta</taxon>
        <taxon>Tracheophyta</taxon>
        <taxon>Spermatophyta</taxon>
        <taxon>Magnoliopsida</taxon>
        <taxon>eudicotyledons</taxon>
        <taxon>Gunneridae</taxon>
        <taxon>Pentapetalae</taxon>
        <taxon>asterids</taxon>
        <taxon>lamiids</taxon>
        <taxon>Lamiales</taxon>
        <taxon>Pedaliaceae</taxon>
        <taxon>Sesamum</taxon>
    </lineage>
</organism>
<dbReference type="Proteomes" id="UP001289374">
    <property type="component" value="Unassembled WGS sequence"/>
</dbReference>
<dbReference type="EMBL" id="JACGWL010000009">
    <property type="protein sequence ID" value="KAK4395868.1"/>
    <property type="molecule type" value="Genomic_DNA"/>
</dbReference>
<protein>
    <recommendedName>
        <fullName evidence="3">Retrotransposon gag protein</fullName>
    </recommendedName>
</protein>
<name>A0AAE2BSE5_9LAMI</name>